<dbReference type="AlphaFoldDB" id="A0A6N2ANY1"/>
<name>A0A6N2ANY1_SOLCI</name>
<feature type="region of interest" description="Disordered" evidence="1">
    <location>
        <begin position="1"/>
        <end position="21"/>
    </location>
</feature>
<feature type="compositionally biased region" description="Basic residues" evidence="1">
    <location>
        <begin position="45"/>
        <end position="56"/>
    </location>
</feature>
<evidence type="ECO:0000256" key="1">
    <source>
        <dbReference type="SAM" id="MobiDB-lite"/>
    </source>
</evidence>
<feature type="region of interest" description="Disordered" evidence="1">
    <location>
        <begin position="37"/>
        <end position="108"/>
    </location>
</feature>
<gene>
    <name evidence="2" type="ORF">EJD97_001973</name>
</gene>
<feature type="compositionally biased region" description="Basic and acidic residues" evidence="1">
    <location>
        <begin position="66"/>
        <end position="84"/>
    </location>
</feature>
<accession>A0A6N2ANY1</accession>
<reference evidence="2" key="1">
    <citation type="submission" date="2019-05" db="EMBL/GenBank/DDBJ databases">
        <title>The de novo reference genome and transcriptome assemblies of the wild tomato species Solanum chilense.</title>
        <authorList>
            <person name="Stam R."/>
            <person name="Nosenko T."/>
            <person name="Hoerger A.C."/>
            <person name="Stephan W."/>
            <person name="Seidel M.A."/>
            <person name="Kuhn J.M.M."/>
            <person name="Haberer G."/>
            <person name="Tellier A."/>
        </authorList>
    </citation>
    <scope>NUCLEOTIDE SEQUENCE</scope>
    <source>
        <tissue evidence="2">Mature leaves</tissue>
    </source>
</reference>
<protein>
    <submittedName>
        <fullName evidence="2">Uncharacterized protein</fullName>
    </submittedName>
</protein>
<sequence>MDKLREGIVKMSYSEPNAPLSEAKNLIHQHLDRRFLLLGDGKNSNPKRKGKSKRRGSFSNAQKKQQQKEKEVDPRHVVHLEQLKKHGHVRPYNNKEEGAKNGDDRTSTLVPLLPKMKFYHHLFLPNPPCT</sequence>
<evidence type="ECO:0000313" key="2">
    <source>
        <dbReference type="EMBL" id="TMW83350.1"/>
    </source>
</evidence>
<feature type="compositionally biased region" description="Basic and acidic residues" evidence="1">
    <location>
        <begin position="93"/>
        <end position="106"/>
    </location>
</feature>
<comment type="caution">
    <text evidence="2">The sequence shown here is derived from an EMBL/GenBank/DDBJ whole genome shotgun (WGS) entry which is preliminary data.</text>
</comment>
<organism evidence="2">
    <name type="scientific">Solanum chilense</name>
    <name type="common">Tomato</name>
    <name type="synonym">Lycopersicon chilense</name>
    <dbReference type="NCBI Taxonomy" id="4083"/>
    <lineage>
        <taxon>Eukaryota</taxon>
        <taxon>Viridiplantae</taxon>
        <taxon>Streptophyta</taxon>
        <taxon>Embryophyta</taxon>
        <taxon>Tracheophyta</taxon>
        <taxon>Spermatophyta</taxon>
        <taxon>Magnoliopsida</taxon>
        <taxon>eudicotyledons</taxon>
        <taxon>Gunneridae</taxon>
        <taxon>Pentapetalae</taxon>
        <taxon>asterids</taxon>
        <taxon>lamiids</taxon>
        <taxon>Solanales</taxon>
        <taxon>Solanaceae</taxon>
        <taxon>Solanoideae</taxon>
        <taxon>Solaneae</taxon>
        <taxon>Solanum</taxon>
        <taxon>Solanum subgen. Lycopersicon</taxon>
    </lineage>
</organism>
<proteinExistence type="predicted"/>
<dbReference type="EMBL" id="RXGB01012255">
    <property type="protein sequence ID" value="TMW83350.1"/>
    <property type="molecule type" value="Genomic_DNA"/>
</dbReference>